<dbReference type="SUPFAM" id="SSF81321">
    <property type="entry name" value="Family A G protein-coupled receptor-like"/>
    <property type="match status" value="1"/>
</dbReference>
<dbReference type="STRING" id="1611254.A0A2G5TA50"/>
<protein>
    <recommendedName>
        <fullName evidence="4">G-protein coupled receptors family 1 profile domain-containing protein</fullName>
    </recommendedName>
</protein>
<dbReference type="OrthoDB" id="5818347at2759"/>
<keyword evidence="1" id="KW-0812">Transmembrane</keyword>
<feature type="transmembrane region" description="Helical" evidence="1">
    <location>
        <begin position="107"/>
        <end position="132"/>
    </location>
</feature>
<evidence type="ECO:0000256" key="1">
    <source>
        <dbReference type="SAM" id="Phobius"/>
    </source>
</evidence>
<keyword evidence="3" id="KW-1185">Reference proteome</keyword>
<keyword evidence="1" id="KW-1133">Transmembrane helix</keyword>
<sequence>MSALQMSLYHVLTNSFTLWDEAYDCPRNLTTLKFERPVLGSFFLFFGVMFIVLYIPCFLAIVQKKSRAPVYQIMFALAIFDILSLSVNSVCTGIFDILGISFCHSPLIIFCLGAIAGGSWMAGCLACVMLAIERCVEINPQFPLEFLFRKSVFPFVRILMGMYTVYAYLFVKGLTFSSQFSCWFFDPLIGKDPLLYHSYPHTINNFAVGIATTALYIYISYRLICKFGYTTSMWLYKTKRQILFQAITLCIFHTAAAFIYEYMQFIEVTPVIIIASQFIWQWSNGAVCLAYLIFNRTIRNLVVKIMVPKSVRKRFGWYIGADEHIALEEAGGPTLSAGLGTVNAVGGVIKFDNFMFN</sequence>
<dbReference type="AlphaFoldDB" id="A0A2G5TA50"/>
<organism evidence="2 3">
    <name type="scientific">Caenorhabditis nigoni</name>
    <dbReference type="NCBI Taxonomy" id="1611254"/>
    <lineage>
        <taxon>Eukaryota</taxon>
        <taxon>Metazoa</taxon>
        <taxon>Ecdysozoa</taxon>
        <taxon>Nematoda</taxon>
        <taxon>Chromadorea</taxon>
        <taxon>Rhabditida</taxon>
        <taxon>Rhabditina</taxon>
        <taxon>Rhabditomorpha</taxon>
        <taxon>Rhabditoidea</taxon>
        <taxon>Rhabditidae</taxon>
        <taxon>Peloderinae</taxon>
        <taxon>Caenorhabditis</taxon>
    </lineage>
</organism>
<feature type="transmembrane region" description="Helical" evidence="1">
    <location>
        <begin position="152"/>
        <end position="171"/>
    </location>
</feature>
<proteinExistence type="predicted"/>
<dbReference type="PANTHER" id="PTHR23021:SF23">
    <property type="entry name" value="G_PROTEIN_RECEP_F1_2 DOMAIN-CONTAINING PROTEIN-RELATED"/>
    <property type="match status" value="1"/>
</dbReference>
<gene>
    <name evidence="2" type="primary">Cnig_chr_V.g17586</name>
    <name evidence="2" type="ORF">B9Z55_017586</name>
</gene>
<feature type="transmembrane region" description="Helical" evidence="1">
    <location>
        <begin position="73"/>
        <end position="95"/>
    </location>
</feature>
<comment type="caution">
    <text evidence="2">The sequence shown here is derived from an EMBL/GenBank/DDBJ whole genome shotgun (WGS) entry which is preliminary data.</text>
</comment>
<keyword evidence="1" id="KW-0472">Membrane</keyword>
<evidence type="ECO:0000313" key="2">
    <source>
        <dbReference type="EMBL" id="PIC24150.1"/>
    </source>
</evidence>
<name>A0A2G5TA50_9PELO</name>
<feature type="transmembrane region" description="Helical" evidence="1">
    <location>
        <begin position="242"/>
        <end position="260"/>
    </location>
</feature>
<reference evidence="3" key="1">
    <citation type="submission" date="2017-10" db="EMBL/GenBank/DDBJ databases">
        <title>Rapid genome shrinkage in a self-fertile nematode reveals novel sperm competition proteins.</title>
        <authorList>
            <person name="Yin D."/>
            <person name="Schwarz E.M."/>
            <person name="Thomas C.G."/>
            <person name="Felde R.L."/>
            <person name="Korf I.F."/>
            <person name="Cutter A.D."/>
            <person name="Schartner C.M."/>
            <person name="Ralston E.J."/>
            <person name="Meyer B.J."/>
            <person name="Haag E.S."/>
        </authorList>
    </citation>
    <scope>NUCLEOTIDE SEQUENCE [LARGE SCALE GENOMIC DNA]</scope>
    <source>
        <strain evidence="3">JU1422</strain>
    </source>
</reference>
<dbReference type="EMBL" id="PDUG01000005">
    <property type="protein sequence ID" value="PIC24150.1"/>
    <property type="molecule type" value="Genomic_DNA"/>
</dbReference>
<accession>A0A2G5TA50</accession>
<dbReference type="Pfam" id="PF10321">
    <property type="entry name" value="7TM_GPCR_Srt"/>
    <property type="match status" value="1"/>
</dbReference>
<dbReference type="Proteomes" id="UP000230233">
    <property type="component" value="Chromosome V"/>
</dbReference>
<evidence type="ECO:0000313" key="3">
    <source>
        <dbReference type="Proteomes" id="UP000230233"/>
    </source>
</evidence>
<dbReference type="InterPro" id="IPR019425">
    <property type="entry name" value="7TM_GPCR_serpentine_rcpt_Srt"/>
</dbReference>
<feature type="transmembrane region" description="Helical" evidence="1">
    <location>
        <begin position="38"/>
        <end position="61"/>
    </location>
</feature>
<dbReference type="PANTHER" id="PTHR23021">
    <property type="entry name" value="SERPENTINE RECEPTOR, CLASS T"/>
    <property type="match status" value="1"/>
</dbReference>
<feature type="transmembrane region" description="Helical" evidence="1">
    <location>
        <begin position="203"/>
        <end position="221"/>
    </location>
</feature>
<evidence type="ECO:0008006" key="4">
    <source>
        <dbReference type="Google" id="ProtNLM"/>
    </source>
</evidence>
<feature type="transmembrane region" description="Helical" evidence="1">
    <location>
        <begin position="272"/>
        <end position="294"/>
    </location>
</feature>